<dbReference type="GO" id="GO:0007005">
    <property type="term" value="P:mitochondrion organization"/>
    <property type="evidence" value="ECO:0007669"/>
    <property type="project" value="TreeGrafter"/>
</dbReference>
<organism evidence="2 3">
    <name type="scientific">Aquarana catesbeiana</name>
    <name type="common">American bullfrog</name>
    <name type="synonym">Rana catesbeiana</name>
    <dbReference type="NCBI Taxonomy" id="8400"/>
    <lineage>
        <taxon>Eukaryota</taxon>
        <taxon>Metazoa</taxon>
        <taxon>Chordata</taxon>
        <taxon>Craniata</taxon>
        <taxon>Vertebrata</taxon>
        <taxon>Euteleostomi</taxon>
        <taxon>Amphibia</taxon>
        <taxon>Batrachia</taxon>
        <taxon>Anura</taxon>
        <taxon>Neobatrachia</taxon>
        <taxon>Ranoidea</taxon>
        <taxon>Ranidae</taxon>
        <taxon>Aquarana</taxon>
    </lineage>
</organism>
<feature type="compositionally biased region" description="Basic and acidic residues" evidence="1">
    <location>
        <begin position="215"/>
        <end position="226"/>
    </location>
</feature>
<accession>A0A2G9S1M9</accession>
<dbReference type="GO" id="GO:0003697">
    <property type="term" value="F:single-stranded DNA binding"/>
    <property type="evidence" value="ECO:0007669"/>
    <property type="project" value="TreeGrafter"/>
</dbReference>
<dbReference type="GO" id="GO:0005524">
    <property type="term" value="F:ATP binding"/>
    <property type="evidence" value="ECO:0007669"/>
    <property type="project" value="InterPro"/>
</dbReference>
<dbReference type="InterPro" id="IPR027417">
    <property type="entry name" value="P-loop_NTPase"/>
</dbReference>
<evidence type="ECO:0008006" key="4">
    <source>
        <dbReference type="Google" id="ProtNLM"/>
    </source>
</evidence>
<evidence type="ECO:0000256" key="1">
    <source>
        <dbReference type="SAM" id="MobiDB-lite"/>
    </source>
</evidence>
<dbReference type="GO" id="GO:0005759">
    <property type="term" value="C:mitochondrial matrix"/>
    <property type="evidence" value="ECO:0007669"/>
    <property type="project" value="TreeGrafter"/>
</dbReference>
<proteinExistence type="predicted"/>
<dbReference type="PANTHER" id="PTHR43718:SF2">
    <property type="entry name" value="LON PROTEASE HOMOLOG, MITOCHONDRIAL"/>
    <property type="match status" value="1"/>
</dbReference>
<name>A0A2G9S1M9_AQUCT</name>
<dbReference type="GO" id="GO:0004252">
    <property type="term" value="F:serine-type endopeptidase activity"/>
    <property type="evidence" value="ECO:0007669"/>
    <property type="project" value="InterPro"/>
</dbReference>
<feature type="region of interest" description="Disordered" evidence="1">
    <location>
        <begin position="197"/>
        <end position="231"/>
    </location>
</feature>
<dbReference type="SUPFAM" id="SSF52540">
    <property type="entry name" value="P-loop containing nucleoside triphosphate hydrolases"/>
    <property type="match status" value="1"/>
</dbReference>
<dbReference type="Proteomes" id="UP000228934">
    <property type="component" value="Unassembled WGS sequence"/>
</dbReference>
<dbReference type="AlphaFoldDB" id="A0A2G9S1M9"/>
<reference evidence="3" key="1">
    <citation type="journal article" date="2017" name="Nat. Commun.">
        <title>The North American bullfrog draft genome provides insight into hormonal regulation of long noncoding RNA.</title>
        <authorList>
            <person name="Hammond S.A."/>
            <person name="Warren R.L."/>
            <person name="Vandervalk B.P."/>
            <person name="Kucuk E."/>
            <person name="Khan H."/>
            <person name="Gibb E.A."/>
            <person name="Pandoh P."/>
            <person name="Kirk H."/>
            <person name="Zhao Y."/>
            <person name="Jones M."/>
            <person name="Mungall A.J."/>
            <person name="Coope R."/>
            <person name="Pleasance S."/>
            <person name="Moore R.A."/>
            <person name="Holt R.A."/>
            <person name="Round J.M."/>
            <person name="Ohora S."/>
            <person name="Walle B.V."/>
            <person name="Veldhoen N."/>
            <person name="Helbing C.C."/>
            <person name="Birol I."/>
        </authorList>
    </citation>
    <scope>NUCLEOTIDE SEQUENCE [LARGE SCALE GENOMIC DNA]</scope>
</reference>
<keyword evidence="3" id="KW-1185">Reference proteome</keyword>
<dbReference type="OrthoDB" id="2411602at2759"/>
<dbReference type="GO" id="GO:0006515">
    <property type="term" value="P:protein quality control for misfolded or incompletely synthesized proteins"/>
    <property type="evidence" value="ECO:0007669"/>
    <property type="project" value="TreeGrafter"/>
</dbReference>
<evidence type="ECO:0000313" key="3">
    <source>
        <dbReference type="Proteomes" id="UP000228934"/>
    </source>
</evidence>
<sequence>MYIDHPEGNVLGFFFSTKVELHSNRTLGKSWGGEAKSHSTTTKVWDCDLKVSSPFNYKMGVFSWRRPGKHDIWLVDKLGRGYQGDPSSALLELLDPEQNANFLDHYLDVPVDLSKGVDALFVLLELEAVLFICTANVTETIPEPLRDRMEMINISGYVAQEKLAIAETVKGTEDGPFLCSLQLQCIRMSRRLQREGNDIGSPLSVQGSHRSRPPQWDRRTQERQKWEGVVPPSATCISDRKSKYKAPFFRNKRLLGLNLSYLGLQPL</sequence>
<dbReference type="GO" id="GO:0004176">
    <property type="term" value="F:ATP-dependent peptidase activity"/>
    <property type="evidence" value="ECO:0007669"/>
    <property type="project" value="InterPro"/>
</dbReference>
<protein>
    <recommendedName>
        <fullName evidence="4">ATPase AAA-type core domain-containing protein</fullName>
    </recommendedName>
</protein>
<gene>
    <name evidence="2" type="ORF">AB205_0196830</name>
</gene>
<evidence type="ECO:0000313" key="2">
    <source>
        <dbReference type="EMBL" id="PIO33373.1"/>
    </source>
</evidence>
<dbReference type="Gene3D" id="3.40.50.300">
    <property type="entry name" value="P-loop containing nucleotide triphosphate hydrolases"/>
    <property type="match status" value="1"/>
</dbReference>
<dbReference type="GO" id="GO:0051131">
    <property type="term" value="P:chaperone-mediated protein complex assembly"/>
    <property type="evidence" value="ECO:0007669"/>
    <property type="project" value="TreeGrafter"/>
</dbReference>
<dbReference type="PANTHER" id="PTHR43718">
    <property type="entry name" value="LON PROTEASE"/>
    <property type="match status" value="1"/>
</dbReference>
<dbReference type="EMBL" id="KV927228">
    <property type="protein sequence ID" value="PIO33373.1"/>
    <property type="molecule type" value="Genomic_DNA"/>
</dbReference>
<dbReference type="InterPro" id="IPR027065">
    <property type="entry name" value="Lon_Prtase"/>
</dbReference>